<name>A0A438FPQ0_VITVI</name>
<sequence>MDHNSSKLRKDRDYGNAAYDVADTIDLLMLKSARQGRRRGILEGFILFICDFIDQYQLHKKLGWIKVKIPALPTPVLRPHAQSHFAGIEEINWRFSSSVKDQNIANTGVSLVMEKEPAMEKEDRIIFILN</sequence>
<proteinExistence type="predicted"/>
<dbReference type="AlphaFoldDB" id="A0A438FPQ0"/>
<gene>
    <name evidence="1" type="ORF">CK203_063851</name>
</gene>
<dbReference type="Proteomes" id="UP000288805">
    <property type="component" value="Unassembled WGS sequence"/>
</dbReference>
<comment type="caution">
    <text evidence="1">The sequence shown here is derived from an EMBL/GenBank/DDBJ whole genome shotgun (WGS) entry which is preliminary data.</text>
</comment>
<evidence type="ECO:0000313" key="1">
    <source>
        <dbReference type="EMBL" id="RVW61901.1"/>
    </source>
</evidence>
<dbReference type="EMBL" id="QGNW01000799">
    <property type="protein sequence ID" value="RVW61901.1"/>
    <property type="molecule type" value="Genomic_DNA"/>
</dbReference>
<accession>A0A438FPQ0</accession>
<reference evidence="1 2" key="1">
    <citation type="journal article" date="2018" name="PLoS Genet.">
        <title>Population sequencing reveals clonal diversity and ancestral inbreeding in the grapevine cultivar Chardonnay.</title>
        <authorList>
            <person name="Roach M.J."/>
            <person name="Johnson D.L."/>
            <person name="Bohlmann J."/>
            <person name="van Vuuren H.J."/>
            <person name="Jones S.J."/>
            <person name="Pretorius I.S."/>
            <person name="Schmidt S.A."/>
            <person name="Borneman A.R."/>
        </authorList>
    </citation>
    <scope>NUCLEOTIDE SEQUENCE [LARGE SCALE GENOMIC DNA]</scope>
    <source>
        <strain evidence="2">cv. Chardonnay</strain>
        <tissue evidence="1">Leaf</tissue>
    </source>
</reference>
<organism evidence="1 2">
    <name type="scientific">Vitis vinifera</name>
    <name type="common">Grape</name>
    <dbReference type="NCBI Taxonomy" id="29760"/>
    <lineage>
        <taxon>Eukaryota</taxon>
        <taxon>Viridiplantae</taxon>
        <taxon>Streptophyta</taxon>
        <taxon>Embryophyta</taxon>
        <taxon>Tracheophyta</taxon>
        <taxon>Spermatophyta</taxon>
        <taxon>Magnoliopsida</taxon>
        <taxon>eudicotyledons</taxon>
        <taxon>Gunneridae</taxon>
        <taxon>Pentapetalae</taxon>
        <taxon>rosids</taxon>
        <taxon>Vitales</taxon>
        <taxon>Vitaceae</taxon>
        <taxon>Viteae</taxon>
        <taxon>Vitis</taxon>
    </lineage>
</organism>
<protein>
    <submittedName>
        <fullName evidence="1">Uncharacterized protein</fullName>
    </submittedName>
</protein>
<evidence type="ECO:0000313" key="2">
    <source>
        <dbReference type="Proteomes" id="UP000288805"/>
    </source>
</evidence>